<comment type="caution">
    <text evidence="6">The sequence shown here is derived from an EMBL/GenBank/DDBJ whole genome shotgun (WGS) entry which is preliminary data.</text>
</comment>
<keyword evidence="7" id="KW-1185">Reference proteome</keyword>
<dbReference type="GO" id="GO:0042554">
    <property type="term" value="P:superoxide anion generation"/>
    <property type="evidence" value="ECO:0007669"/>
    <property type="project" value="TreeGrafter"/>
</dbReference>
<feature type="compositionally biased region" description="Polar residues" evidence="3">
    <location>
        <begin position="445"/>
        <end position="457"/>
    </location>
</feature>
<dbReference type="PROSITE" id="PS50195">
    <property type="entry name" value="PX"/>
    <property type="match status" value="1"/>
</dbReference>
<dbReference type="Proteomes" id="UP001221898">
    <property type="component" value="Unassembled WGS sequence"/>
</dbReference>
<dbReference type="AlphaFoldDB" id="A0AAD7RH80"/>
<sequence length="508" mass="56494">MSNDRYPVNVRLIGVMHKDTCKMFMTSAMWSDQSEIIVYRSFQDFKKLHKQLKKKFPAERHFRNTDRQIPKFRGIKAQNGFQKKGPSKSVDRLKFLEQYCEQLLKSDLLVIQSPEVAQFFLPTAQDLQPDFAKNSIVIMPSDDVHDGKAAAGTSGINVGNVTQPFVTEAYRCIAPYETKDTKNRAFKVAVEETVDVLIKDKAGWWLVENSSKCMAWFPAPYLEKCEDEEEEEEEDDRLPGTPEEGVLYTAVKNYKSSKGDEVSVDIGGVVEVLQKSDNGWWLIRYKGKAGYIPSMYLQPYRNPQVRFVSLQKEMWSSALNLTQLQVPGVAPATPLSGHAHHLSRSQSSLLSPDDWYRSDGRGGGNPRAPALGSQLRSRSVEIPPEPPRPFSAQPTITVEAPPPDDEQGLGDRQSSLSSEEGGGGGAAAARRRSLPDAADRMRRSLTPQPAPRTSTPGAQRMAPSRSVPNLSQCPVTPKVPPRPRAQEILNRCTSVTRKAAQSNGKRPG</sequence>
<reference evidence="6" key="1">
    <citation type="journal article" date="2023" name="Science">
        <title>Genome structures resolve the early diversification of teleost fishes.</title>
        <authorList>
            <person name="Parey E."/>
            <person name="Louis A."/>
            <person name="Montfort J."/>
            <person name="Bouchez O."/>
            <person name="Roques C."/>
            <person name="Iampietro C."/>
            <person name="Lluch J."/>
            <person name="Castinel A."/>
            <person name="Donnadieu C."/>
            <person name="Desvignes T."/>
            <person name="Floi Bucao C."/>
            <person name="Jouanno E."/>
            <person name="Wen M."/>
            <person name="Mejri S."/>
            <person name="Dirks R."/>
            <person name="Jansen H."/>
            <person name="Henkel C."/>
            <person name="Chen W.J."/>
            <person name="Zahm M."/>
            <person name="Cabau C."/>
            <person name="Klopp C."/>
            <person name="Thompson A.W."/>
            <person name="Robinson-Rechavi M."/>
            <person name="Braasch I."/>
            <person name="Lecointre G."/>
            <person name="Bobe J."/>
            <person name="Postlethwait J.H."/>
            <person name="Berthelot C."/>
            <person name="Roest Crollius H."/>
            <person name="Guiguen Y."/>
        </authorList>
    </citation>
    <scope>NUCLEOTIDE SEQUENCE</scope>
    <source>
        <strain evidence="6">NC1722</strain>
    </source>
</reference>
<dbReference type="FunFam" id="2.30.30.40:FF:000219">
    <property type="entry name" value="NADPH oxidase organizer 1"/>
    <property type="match status" value="1"/>
</dbReference>
<keyword evidence="1 2" id="KW-0728">SH3 domain</keyword>
<evidence type="ECO:0000313" key="7">
    <source>
        <dbReference type="Proteomes" id="UP001221898"/>
    </source>
</evidence>
<evidence type="ECO:0000256" key="1">
    <source>
        <dbReference type="ARBA" id="ARBA00022443"/>
    </source>
</evidence>
<evidence type="ECO:0000256" key="2">
    <source>
        <dbReference type="PROSITE-ProRule" id="PRU00192"/>
    </source>
</evidence>
<dbReference type="Pfam" id="PF00787">
    <property type="entry name" value="PX"/>
    <property type="match status" value="1"/>
</dbReference>
<protein>
    <recommendedName>
        <fullName evidence="8">NADPH oxidase organizer 1</fullName>
    </recommendedName>
</protein>
<dbReference type="PROSITE" id="PS50002">
    <property type="entry name" value="SH3"/>
    <property type="match status" value="1"/>
</dbReference>
<proteinExistence type="predicted"/>
<evidence type="ECO:0000259" key="5">
    <source>
        <dbReference type="PROSITE" id="PS50195"/>
    </source>
</evidence>
<dbReference type="InterPro" id="IPR001683">
    <property type="entry name" value="PX_dom"/>
</dbReference>
<dbReference type="InterPro" id="IPR036028">
    <property type="entry name" value="SH3-like_dom_sf"/>
</dbReference>
<dbReference type="Pfam" id="PF00018">
    <property type="entry name" value="SH3_1"/>
    <property type="match status" value="1"/>
</dbReference>
<name>A0AAD7RH80_9TELE</name>
<dbReference type="PANTHER" id="PTHR15706:SF10">
    <property type="entry name" value="NADPH OXIDASE ORGANIZER 1"/>
    <property type="match status" value="1"/>
</dbReference>
<evidence type="ECO:0000256" key="3">
    <source>
        <dbReference type="SAM" id="MobiDB-lite"/>
    </source>
</evidence>
<organism evidence="6 7">
    <name type="scientific">Aldrovandia affinis</name>
    <dbReference type="NCBI Taxonomy" id="143900"/>
    <lineage>
        <taxon>Eukaryota</taxon>
        <taxon>Metazoa</taxon>
        <taxon>Chordata</taxon>
        <taxon>Craniata</taxon>
        <taxon>Vertebrata</taxon>
        <taxon>Euteleostomi</taxon>
        <taxon>Actinopterygii</taxon>
        <taxon>Neopterygii</taxon>
        <taxon>Teleostei</taxon>
        <taxon>Notacanthiformes</taxon>
        <taxon>Halosauridae</taxon>
        <taxon>Aldrovandia</taxon>
    </lineage>
</organism>
<evidence type="ECO:0000259" key="4">
    <source>
        <dbReference type="PROSITE" id="PS50002"/>
    </source>
</evidence>
<dbReference type="EMBL" id="JAINUG010000281">
    <property type="protein sequence ID" value="KAJ8384032.1"/>
    <property type="molecule type" value="Genomic_DNA"/>
</dbReference>
<gene>
    <name evidence="6" type="ORF">AAFF_G00212760</name>
</gene>
<dbReference type="CDD" id="cd12024">
    <property type="entry name" value="SH3_NoxO1_2"/>
    <property type="match status" value="1"/>
</dbReference>
<dbReference type="InterPro" id="IPR001452">
    <property type="entry name" value="SH3_domain"/>
</dbReference>
<dbReference type="InterPro" id="IPR036871">
    <property type="entry name" value="PX_dom_sf"/>
</dbReference>
<dbReference type="PANTHER" id="PTHR15706">
    <property type="entry name" value="SH3 MULTIPLE DOMAIN"/>
    <property type="match status" value="1"/>
</dbReference>
<dbReference type="SUPFAM" id="SSF50044">
    <property type="entry name" value="SH3-domain"/>
    <property type="match status" value="2"/>
</dbReference>
<dbReference type="GO" id="GO:0035091">
    <property type="term" value="F:phosphatidylinositol binding"/>
    <property type="evidence" value="ECO:0007669"/>
    <property type="project" value="InterPro"/>
</dbReference>
<dbReference type="InterPro" id="IPR051228">
    <property type="entry name" value="NADPH_Oxidase/PX-Domain"/>
</dbReference>
<dbReference type="GO" id="GO:0005737">
    <property type="term" value="C:cytoplasm"/>
    <property type="evidence" value="ECO:0007669"/>
    <property type="project" value="TreeGrafter"/>
</dbReference>
<dbReference type="InterPro" id="IPR035758">
    <property type="entry name" value="NoxO1_SH3_2"/>
</dbReference>
<dbReference type="SMART" id="SM00312">
    <property type="entry name" value="PX"/>
    <property type="match status" value="1"/>
</dbReference>
<feature type="compositionally biased region" description="Basic and acidic residues" evidence="3">
    <location>
        <begin position="433"/>
        <end position="442"/>
    </location>
</feature>
<dbReference type="SMART" id="SM00326">
    <property type="entry name" value="SH3"/>
    <property type="match status" value="2"/>
</dbReference>
<feature type="region of interest" description="Disordered" evidence="3">
    <location>
        <begin position="335"/>
        <end position="486"/>
    </location>
</feature>
<dbReference type="FunFam" id="3.30.1520.10:FF:000040">
    <property type="entry name" value="NADPH oxidase organizer 1"/>
    <property type="match status" value="1"/>
</dbReference>
<accession>A0AAD7RH80</accession>
<dbReference type="SUPFAM" id="SSF64268">
    <property type="entry name" value="PX domain"/>
    <property type="match status" value="1"/>
</dbReference>
<dbReference type="Gene3D" id="2.30.30.40">
    <property type="entry name" value="SH3 Domains"/>
    <property type="match status" value="2"/>
</dbReference>
<evidence type="ECO:0008006" key="8">
    <source>
        <dbReference type="Google" id="ProtNLM"/>
    </source>
</evidence>
<feature type="domain" description="PX" evidence="5">
    <location>
        <begin position="1"/>
        <end position="127"/>
    </location>
</feature>
<dbReference type="FunFam" id="2.30.30.40:FF:000233">
    <property type="entry name" value="NADPH oxidase organizer 1"/>
    <property type="match status" value="1"/>
</dbReference>
<evidence type="ECO:0000313" key="6">
    <source>
        <dbReference type="EMBL" id="KAJ8384032.1"/>
    </source>
</evidence>
<feature type="domain" description="SH3" evidence="4">
    <location>
        <begin position="243"/>
        <end position="302"/>
    </location>
</feature>
<dbReference type="Gene3D" id="3.30.1520.10">
    <property type="entry name" value="Phox-like domain"/>
    <property type="match status" value="1"/>
</dbReference>
<dbReference type="GO" id="GO:0016176">
    <property type="term" value="F:superoxide-generating NADPH oxidase activator activity"/>
    <property type="evidence" value="ECO:0007669"/>
    <property type="project" value="TreeGrafter"/>
</dbReference>